<dbReference type="Proteomes" id="UP000194127">
    <property type="component" value="Unassembled WGS sequence"/>
</dbReference>
<dbReference type="OrthoDB" id="5570013at2759"/>
<name>A0A1X6MZB9_9APHY</name>
<keyword evidence="2" id="KW-1133">Transmembrane helix</keyword>
<dbReference type="AlphaFoldDB" id="A0A1X6MZB9"/>
<evidence type="ECO:0000256" key="2">
    <source>
        <dbReference type="SAM" id="Phobius"/>
    </source>
</evidence>
<evidence type="ECO:0000256" key="1">
    <source>
        <dbReference type="SAM" id="MobiDB-lite"/>
    </source>
</evidence>
<accession>A0A1X6MZB9</accession>
<dbReference type="GeneID" id="36324127"/>
<dbReference type="STRING" id="670580.A0A1X6MZB9"/>
<evidence type="ECO:0000313" key="3">
    <source>
        <dbReference type="EMBL" id="OSX61718.1"/>
    </source>
</evidence>
<sequence>MIVFDESDTTVKSQQRVEDRVQALQNDGENIPPPAYSGPSSNTSALHIAAHANDSLPLLRAGYDYAAKEPTSRRFMKAFAAALLIYAFLALFARGIFMIARYEALWSKINHDEVGWPLEDDGKLLRCVRGREQWLWHGAGAPYSASFELPLSAEQVILTSRGRLSKGRVHIIQDPSWTKPNTAAVNISLLYPFEALWDRMSVCMLDLDGASVVGLYIDDNERKPKTPNRWPALFPDVFEFNVTIRLPISEDHTPLHIPSLVTNVPNFSQFVDDLAGNVTFGLLNLWGSNGPVAAQSVSAGEMSIMSRNGPIEGTFYASEFLSLVTSDSHIKADVHITAHNNNTALHMKTSNGALDSSVSLASASPGAAGDSFIVSAQTSNAPLTLAFPQSPLDARLTLRARTSNAPAAASLHRAYEGSFKLRTTNGRMAVPFDQNAHDPTGSGRTRQLSLSQSERLVTGSVSWGEADTQTGSVEVESTNGPVTLNLV</sequence>
<reference evidence="3 4" key="1">
    <citation type="submission" date="2017-04" db="EMBL/GenBank/DDBJ databases">
        <title>Genome Sequence of the Model Brown-Rot Fungus Postia placenta SB12.</title>
        <authorList>
            <consortium name="DOE Joint Genome Institute"/>
            <person name="Gaskell J."/>
            <person name="Kersten P."/>
            <person name="Larrondo L.F."/>
            <person name="Canessa P."/>
            <person name="Martinez D."/>
            <person name="Hibbett D."/>
            <person name="Schmoll M."/>
            <person name="Kubicek C.P."/>
            <person name="Martinez A.T."/>
            <person name="Yadav J."/>
            <person name="Master E."/>
            <person name="Magnuson J.K."/>
            <person name="James T."/>
            <person name="Yaver D."/>
            <person name="Berka R."/>
            <person name="Labutti K."/>
            <person name="Lipzen A."/>
            <person name="Aerts A."/>
            <person name="Barry K."/>
            <person name="Henrissat B."/>
            <person name="Blanchette R."/>
            <person name="Grigoriev I."/>
            <person name="Cullen D."/>
        </authorList>
    </citation>
    <scope>NUCLEOTIDE SEQUENCE [LARGE SCALE GENOMIC DNA]</scope>
    <source>
        <strain evidence="3 4">MAD-698-R-SB12</strain>
    </source>
</reference>
<keyword evidence="4" id="KW-1185">Reference proteome</keyword>
<keyword evidence="2" id="KW-0472">Membrane</keyword>
<feature type="transmembrane region" description="Helical" evidence="2">
    <location>
        <begin position="78"/>
        <end position="100"/>
    </location>
</feature>
<organism evidence="3 4">
    <name type="scientific">Postia placenta MAD-698-R-SB12</name>
    <dbReference type="NCBI Taxonomy" id="670580"/>
    <lineage>
        <taxon>Eukaryota</taxon>
        <taxon>Fungi</taxon>
        <taxon>Dikarya</taxon>
        <taxon>Basidiomycota</taxon>
        <taxon>Agaricomycotina</taxon>
        <taxon>Agaricomycetes</taxon>
        <taxon>Polyporales</taxon>
        <taxon>Adustoporiaceae</taxon>
        <taxon>Rhodonia</taxon>
    </lineage>
</organism>
<feature type="region of interest" description="Disordered" evidence="1">
    <location>
        <begin position="465"/>
        <end position="487"/>
    </location>
</feature>
<keyword evidence="2" id="KW-0812">Transmembrane</keyword>
<protein>
    <submittedName>
        <fullName evidence="3">Uncharacterized protein</fullName>
    </submittedName>
</protein>
<feature type="compositionally biased region" description="Polar residues" evidence="1">
    <location>
        <begin position="442"/>
        <end position="451"/>
    </location>
</feature>
<dbReference type="EMBL" id="KZ110598">
    <property type="protein sequence ID" value="OSX61718.1"/>
    <property type="molecule type" value="Genomic_DNA"/>
</dbReference>
<evidence type="ECO:0000313" key="4">
    <source>
        <dbReference type="Proteomes" id="UP000194127"/>
    </source>
</evidence>
<dbReference type="RefSeq" id="XP_024338512.1">
    <property type="nucleotide sequence ID" value="XM_024479177.1"/>
</dbReference>
<gene>
    <name evidence="3" type="ORF">POSPLADRAFT_1047002</name>
</gene>
<feature type="region of interest" description="Disordered" evidence="1">
    <location>
        <begin position="432"/>
        <end position="451"/>
    </location>
</feature>
<proteinExistence type="predicted"/>